<dbReference type="NCBIfam" id="NF033550">
    <property type="entry name" value="transpos_ISL3"/>
    <property type="match status" value="1"/>
</dbReference>
<proteinExistence type="predicted"/>
<dbReference type="Pfam" id="PF01610">
    <property type="entry name" value="DDE_Tnp_ISL3"/>
    <property type="match status" value="1"/>
</dbReference>
<comment type="caution">
    <text evidence="2">The sequence shown here is derived from an EMBL/GenBank/DDBJ whole genome shotgun (WGS) entry which is preliminary data.</text>
</comment>
<dbReference type="Proteomes" id="UP000320781">
    <property type="component" value="Unassembled WGS sequence"/>
</dbReference>
<evidence type="ECO:0000313" key="2">
    <source>
        <dbReference type="EMBL" id="TES85133.1"/>
    </source>
</evidence>
<protein>
    <submittedName>
        <fullName evidence="2">ISL3 family transposase</fullName>
    </submittedName>
</protein>
<feature type="non-terminal residue" evidence="2">
    <location>
        <position position="398"/>
    </location>
</feature>
<dbReference type="PANTHER" id="PTHR33498">
    <property type="entry name" value="TRANSPOSASE FOR INSERTION SEQUENCE ELEMENT IS1557"/>
    <property type="match status" value="1"/>
</dbReference>
<name>A0A523QHW5_UNCAE</name>
<reference evidence="2 3" key="1">
    <citation type="submission" date="2019-03" db="EMBL/GenBank/DDBJ databases">
        <title>Metabolic potential of uncultured bacteria and archaea associated with petroleum seepage in deep-sea sediments.</title>
        <authorList>
            <person name="Dong X."/>
            <person name="Hubert C."/>
        </authorList>
    </citation>
    <scope>NUCLEOTIDE SEQUENCE [LARGE SCALE GENOMIC DNA]</scope>
    <source>
        <strain evidence="2">E44_bin92</strain>
    </source>
</reference>
<gene>
    <name evidence="2" type="ORF">E3J95_05145</name>
</gene>
<dbReference type="AlphaFoldDB" id="A0A523QHW5"/>
<evidence type="ECO:0000259" key="1">
    <source>
        <dbReference type="Pfam" id="PF01610"/>
    </source>
</evidence>
<feature type="domain" description="Transposase IS204/IS1001/IS1096/IS1165 DDE" evidence="1">
    <location>
        <begin position="154"/>
        <end position="389"/>
    </location>
</feature>
<dbReference type="InterPro" id="IPR047951">
    <property type="entry name" value="Transpos_ISL3"/>
</dbReference>
<organism evidence="2 3">
    <name type="scientific">Aerophobetes bacterium</name>
    <dbReference type="NCBI Taxonomy" id="2030807"/>
    <lineage>
        <taxon>Bacteria</taxon>
        <taxon>Candidatus Aerophobota</taxon>
    </lineage>
</organism>
<accession>A0A523QHW5</accession>
<dbReference type="InterPro" id="IPR002560">
    <property type="entry name" value="Transposase_DDE"/>
</dbReference>
<sequence>MQDDCIAVALGLPQLKILGQKEMENHFEVTVIYRRKEVICPWCGRVTTKEHDRRPQYKLDRRLRDKMLLLTLIKRRFRCLSCGKVFTEPDDVFGTRRRSSYRFREYLGQEALHQTVRRTAQKEMVGEGLVRRCVTEEIGRRLEAKGAKETPEFIGLDEFSVRGRRLYHTAICNLVGGEVMEVVEGQGQQKVEEYLDKLAEPERVKAVAMDMHEPFRQAVRMCLPQAKVVADKFHLIRHINGALDKVRSRLQGGSRKGKRKDLFKSRYTLLKGAERLAGWEKTRLNWLFYLYPELKRAWVLKESFRAWYREGDRMRAEEMLGLLEGKIASDSLYEFKGLLHTFANWREEILNYFDCRITNGFVEGKNNRIKTIKRMAYGYRNMDNFRMRILATNPGCEV</sequence>
<dbReference type="EMBL" id="SOKU01000252">
    <property type="protein sequence ID" value="TES85133.1"/>
    <property type="molecule type" value="Genomic_DNA"/>
</dbReference>
<evidence type="ECO:0000313" key="3">
    <source>
        <dbReference type="Proteomes" id="UP000320781"/>
    </source>
</evidence>
<dbReference type="PANTHER" id="PTHR33498:SF1">
    <property type="entry name" value="TRANSPOSASE FOR INSERTION SEQUENCE ELEMENT IS1557"/>
    <property type="match status" value="1"/>
</dbReference>